<dbReference type="Pfam" id="PF17678">
    <property type="entry name" value="Glyco_hydro_92N"/>
    <property type="match status" value="1"/>
</dbReference>
<dbReference type="SUPFAM" id="SSF48208">
    <property type="entry name" value="Six-hairpin glycosidases"/>
    <property type="match status" value="1"/>
</dbReference>
<evidence type="ECO:0000313" key="4">
    <source>
        <dbReference type="Proteomes" id="UP000003330"/>
    </source>
</evidence>
<dbReference type="InterPro" id="IPR014718">
    <property type="entry name" value="GH-type_carb-bd"/>
</dbReference>
<protein>
    <submittedName>
        <fullName evidence="3">Glycosyl hydrolase, family 92 domain protein</fullName>
    </submittedName>
</protein>
<name>G5K176_9STRE</name>
<dbReference type="eggNOG" id="COG3537">
    <property type="taxonomic scope" value="Bacteria"/>
</dbReference>
<dbReference type="InterPro" id="IPR012939">
    <property type="entry name" value="Glyco_hydro_92"/>
</dbReference>
<dbReference type="InterPro" id="IPR041371">
    <property type="entry name" value="GH92_N"/>
</dbReference>
<dbReference type="InterPro" id="IPR050883">
    <property type="entry name" value="PNGase"/>
</dbReference>
<dbReference type="Proteomes" id="UP000003330">
    <property type="component" value="Unassembled WGS sequence"/>
</dbReference>
<evidence type="ECO:0000313" key="3">
    <source>
        <dbReference type="EMBL" id="EHI70440.1"/>
    </source>
</evidence>
<keyword evidence="4" id="KW-1185">Reference proteome</keyword>
<evidence type="ECO:0000259" key="1">
    <source>
        <dbReference type="Pfam" id="PF07971"/>
    </source>
</evidence>
<dbReference type="GO" id="GO:0030246">
    <property type="term" value="F:carbohydrate binding"/>
    <property type="evidence" value="ECO:0007669"/>
    <property type="project" value="InterPro"/>
</dbReference>
<dbReference type="Pfam" id="PF07971">
    <property type="entry name" value="Glyco_hydro_92"/>
    <property type="match status" value="1"/>
</dbReference>
<dbReference type="GO" id="GO:0000224">
    <property type="term" value="F:peptide-N4-(N-acetyl-beta-glucosaminyl)asparagine amidase activity"/>
    <property type="evidence" value="ECO:0007669"/>
    <property type="project" value="TreeGrafter"/>
</dbReference>
<dbReference type="Gene3D" id="2.70.98.10">
    <property type="match status" value="1"/>
</dbReference>
<keyword evidence="3" id="KW-0378">Hydrolase</keyword>
<evidence type="ECO:0000259" key="2">
    <source>
        <dbReference type="Pfam" id="PF17678"/>
    </source>
</evidence>
<gene>
    <name evidence="3" type="ORF">STRIC_0353</name>
</gene>
<dbReference type="GO" id="GO:0005829">
    <property type="term" value="C:cytosol"/>
    <property type="evidence" value="ECO:0007669"/>
    <property type="project" value="TreeGrafter"/>
</dbReference>
<proteinExistence type="predicted"/>
<dbReference type="Gene3D" id="1.20.1050.60">
    <property type="entry name" value="alpha-1,2-mannosidase"/>
    <property type="match status" value="1"/>
</dbReference>
<dbReference type="InterPro" id="IPR008928">
    <property type="entry name" value="6-hairpin_glycosidase_sf"/>
</dbReference>
<dbReference type="EMBL" id="AEUX02000004">
    <property type="protein sequence ID" value="EHI70440.1"/>
    <property type="molecule type" value="Genomic_DNA"/>
</dbReference>
<dbReference type="PANTHER" id="PTHR12143:SF43">
    <property type="entry name" value="PUTATIVE-RELATED"/>
    <property type="match status" value="1"/>
</dbReference>
<dbReference type="STRING" id="764299.STRIC_0353"/>
<feature type="domain" description="Glycosyl hydrolase family 92" evidence="1">
    <location>
        <begin position="235"/>
        <end position="425"/>
    </location>
</feature>
<dbReference type="GO" id="GO:0006516">
    <property type="term" value="P:glycoprotein catabolic process"/>
    <property type="evidence" value="ECO:0007669"/>
    <property type="project" value="TreeGrafter"/>
</dbReference>
<dbReference type="PANTHER" id="PTHR12143">
    <property type="entry name" value="PEPTIDE N-GLYCANASE PNGASE -RELATED"/>
    <property type="match status" value="1"/>
</dbReference>
<organism evidence="3 4">
    <name type="scientific">Streptococcus ictaluri 707-05</name>
    <dbReference type="NCBI Taxonomy" id="764299"/>
    <lineage>
        <taxon>Bacteria</taxon>
        <taxon>Bacillati</taxon>
        <taxon>Bacillota</taxon>
        <taxon>Bacilli</taxon>
        <taxon>Lactobacillales</taxon>
        <taxon>Streptococcaceae</taxon>
        <taxon>Streptococcus</taxon>
    </lineage>
</organism>
<dbReference type="AlphaFoldDB" id="G5K176"/>
<reference evidence="3 4" key="1">
    <citation type="journal article" date="2014" name="Int. J. Syst. Evol. Microbiol.">
        <title>Phylogenomics and the dynamic genome evolution of the genus Streptococcus.</title>
        <authorList>
            <consortium name="The Broad Institute Genome Sequencing Platform"/>
            <person name="Richards V.P."/>
            <person name="Palmer S.R."/>
            <person name="Pavinski Bitar P.D."/>
            <person name="Qin X."/>
            <person name="Weinstock G.M."/>
            <person name="Highlander S.K."/>
            <person name="Town C.D."/>
            <person name="Burne R.A."/>
            <person name="Stanhope M.J."/>
        </authorList>
    </citation>
    <scope>NUCLEOTIDE SEQUENCE [LARGE SCALE GENOMIC DNA]</scope>
    <source>
        <strain evidence="3 4">707-05</strain>
    </source>
</reference>
<sequence>MDRLDFIDTRFGTANQYSFSKGNCLPLTGVPFGMNFLAIENNQSRGAWWFHPDDHTFSGIHLTHQPSPWIGDFSTFSMLPVSGPVTKGDVFHNQSSYRPKEARFHPHRLEIVSQRHRILSRATASTYGFHCQFTFEIGKAGLIFHNPGQSFWQVESDRQTILGCVQNVSDCLDKDLKMYVYLRLSHPIQQKYVGKELKKKTLDDQTPNQFTYFQFSDDLTQLEVTAATSFISFQQAELNWQREFPQTFEDSVTANAASWHSYLDRIEVEDKNFDKVKHFYQHFYRALLFPQKWYEHNENNEAIHYNTSLKKVVPGIFYTNNGFWDTYKSVYPLLSLIAPDIYEEVLKGLLSAYQDTGFLPKWLSPDERGMMPGTLVDAVIADAAVKGIGQDLMPDLLEAMVSTATSPSDDPRYGRLGLGGLSKTGIYSKYLSRKCQSNPKLCL</sequence>
<comment type="caution">
    <text evidence="3">The sequence shown here is derived from an EMBL/GenBank/DDBJ whole genome shotgun (WGS) entry which is preliminary data.</text>
</comment>
<dbReference type="GO" id="GO:0005975">
    <property type="term" value="P:carbohydrate metabolic process"/>
    <property type="evidence" value="ECO:0007669"/>
    <property type="project" value="InterPro"/>
</dbReference>
<feature type="domain" description="Glycosyl hydrolase family 92 N-terminal" evidence="2">
    <location>
        <begin position="6"/>
        <end position="229"/>
    </location>
</feature>
<accession>G5K176</accession>